<gene>
    <name evidence="2" type="ORF">SAMN04489760_11078</name>
</gene>
<keyword evidence="3" id="KW-1185">Reference proteome</keyword>
<evidence type="ECO:0000259" key="1">
    <source>
        <dbReference type="Pfam" id="PF01927"/>
    </source>
</evidence>
<dbReference type="Proteomes" id="UP000198744">
    <property type="component" value="Unassembled WGS sequence"/>
</dbReference>
<dbReference type="EMBL" id="FOBS01000010">
    <property type="protein sequence ID" value="SEM32240.1"/>
    <property type="molecule type" value="Genomic_DNA"/>
</dbReference>
<dbReference type="PANTHER" id="PTHR39081">
    <property type="entry name" value="MUT7-C DOMAIN-CONTAINING PROTEIN"/>
    <property type="match status" value="1"/>
</dbReference>
<dbReference type="Pfam" id="PF01927">
    <property type="entry name" value="Mut7-C"/>
    <property type="match status" value="1"/>
</dbReference>
<proteinExistence type="predicted"/>
<feature type="domain" description="Mut7-C RNAse" evidence="1">
    <location>
        <begin position="6"/>
        <end position="149"/>
    </location>
</feature>
<dbReference type="RefSeq" id="WP_093883307.1">
    <property type="nucleotide sequence ID" value="NZ_FOBS01000010.1"/>
</dbReference>
<accession>A0A1H7XEN3</accession>
<dbReference type="OrthoDB" id="9797655at2"/>
<dbReference type="PANTHER" id="PTHR39081:SF1">
    <property type="entry name" value="MUT7-C RNASE DOMAIN-CONTAINING PROTEIN"/>
    <property type="match status" value="1"/>
</dbReference>
<reference evidence="2 3" key="1">
    <citation type="submission" date="2016-10" db="EMBL/GenBank/DDBJ databases">
        <authorList>
            <person name="de Groot N.N."/>
        </authorList>
    </citation>
    <scope>NUCLEOTIDE SEQUENCE [LARGE SCALE GENOMIC DNA]</scope>
    <source>
        <strain evidence="2 3">DSM 8423</strain>
    </source>
</reference>
<dbReference type="AlphaFoldDB" id="A0A1H7XEN3"/>
<evidence type="ECO:0000313" key="2">
    <source>
        <dbReference type="EMBL" id="SEM32240.1"/>
    </source>
</evidence>
<name>A0A1H7XEN3_9BACT</name>
<evidence type="ECO:0000313" key="3">
    <source>
        <dbReference type="Proteomes" id="UP000198744"/>
    </source>
</evidence>
<protein>
    <recommendedName>
        <fullName evidence="1">Mut7-C RNAse domain-containing protein</fullName>
    </recommendedName>
</protein>
<dbReference type="InterPro" id="IPR002782">
    <property type="entry name" value="Mut7-C_RNAse_dom"/>
</dbReference>
<dbReference type="STRING" id="43775.SAMN04489760_11078"/>
<sequence>MENERKFLTDINLGRLVIWLRILGYDTILYRGAADRQFLRKAQAENRIVLTRKRELAKRQFQGILLLIESDRVERQVEEVFGNLGLEVSADRYFSRCLRCNVLLIEVEKEAIQERVPPYVFEHHSRFMTCPGCGAIYWPGTHSENIRKRIKALRIPFRRL</sequence>
<organism evidence="2 3">
    <name type="scientific">Syntrophus gentianae</name>
    <dbReference type="NCBI Taxonomy" id="43775"/>
    <lineage>
        <taxon>Bacteria</taxon>
        <taxon>Pseudomonadati</taxon>
        <taxon>Thermodesulfobacteriota</taxon>
        <taxon>Syntrophia</taxon>
        <taxon>Syntrophales</taxon>
        <taxon>Syntrophaceae</taxon>
        <taxon>Syntrophus</taxon>
    </lineage>
</organism>